<reference evidence="2" key="1">
    <citation type="submission" date="2020-05" db="EMBL/GenBank/DDBJ databases">
        <authorList>
            <person name="Chiriac C."/>
            <person name="Salcher M."/>
            <person name="Ghai R."/>
            <person name="Kavagutti S V."/>
        </authorList>
    </citation>
    <scope>NUCLEOTIDE SEQUENCE</scope>
</reference>
<organism evidence="2">
    <name type="scientific">freshwater metagenome</name>
    <dbReference type="NCBI Taxonomy" id="449393"/>
    <lineage>
        <taxon>unclassified sequences</taxon>
        <taxon>metagenomes</taxon>
        <taxon>ecological metagenomes</taxon>
    </lineage>
</organism>
<name>A0A6J6IXX7_9ZZZZ</name>
<proteinExistence type="predicted"/>
<dbReference type="EMBL" id="CAEZVB010000090">
    <property type="protein sequence ID" value="CAB4629274.1"/>
    <property type="molecule type" value="Genomic_DNA"/>
</dbReference>
<dbReference type="AlphaFoldDB" id="A0A6J6IXX7"/>
<gene>
    <name evidence="2" type="ORF">UFOPK1908_01360</name>
</gene>
<accession>A0A6J6IXX7</accession>
<feature type="region of interest" description="Disordered" evidence="1">
    <location>
        <begin position="128"/>
        <end position="150"/>
    </location>
</feature>
<protein>
    <submittedName>
        <fullName evidence="2">Unannotated protein</fullName>
    </submittedName>
</protein>
<evidence type="ECO:0000256" key="1">
    <source>
        <dbReference type="SAM" id="MobiDB-lite"/>
    </source>
</evidence>
<sequence>MPLQLSAHKDQSRHLRCDRFVRLPANYLHREFPNLSSQSACLSQGPCAERLWQGVHVPFLLMAFLGCTRNRHRPVRVHDQRGHVTGVAGKGQTCRHDQRSRCLHSRCRFRTQRSWCTPVRQLSFPRNQRSHFQAPAHPSDHGQWQYVPRE</sequence>
<evidence type="ECO:0000313" key="2">
    <source>
        <dbReference type="EMBL" id="CAB4629274.1"/>
    </source>
</evidence>